<protein>
    <submittedName>
        <fullName evidence="1">Uncharacterized protein</fullName>
    </submittedName>
</protein>
<dbReference type="OrthoDB" id="5050566at2"/>
<accession>A6WBW3</accession>
<gene>
    <name evidence="1" type="ordered locus">Krad_2834</name>
</gene>
<reference evidence="2" key="1">
    <citation type="journal article" date="2008" name="PLoS ONE">
        <title>Survival in nuclear waste, extreme resistance, and potential applications gleaned from the genome sequence of Kineococcus radiotolerans SRS30216.</title>
        <authorList>
            <person name="Bagwell C.E."/>
            <person name="Bhat S."/>
            <person name="Hawkins G.M."/>
            <person name="Smith B.W."/>
            <person name="Biswas T."/>
            <person name="Hoover T.R."/>
            <person name="Saunders E."/>
            <person name="Han C.S."/>
            <person name="Tsodikov O.V."/>
            <person name="Shimkets L.J."/>
        </authorList>
    </citation>
    <scope>NUCLEOTIDE SEQUENCE [LARGE SCALE GENOMIC DNA]</scope>
    <source>
        <strain evidence="2">ATCC BAA-149 / DSM 14245 / SRS30216</strain>
    </source>
</reference>
<dbReference type="HOGENOM" id="CLU_968959_0_0_11"/>
<dbReference type="AlphaFoldDB" id="A6WBW3"/>
<evidence type="ECO:0000313" key="2">
    <source>
        <dbReference type="Proteomes" id="UP000001116"/>
    </source>
</evidence>
<dbReference type="eggNOG" id="ENOG50334RM">
    <property type="taxonomic scope" value="Bacteria"/>
</dbReference>
<dbReference type="EMBL" id="CP000750">
    <property type="protein sequence ID" value="ABS04302.1"/>
    <property type="molecule type" value="Genomic_DNA"/>
</dbReference>
<name>A6WBW3_KINRD</name>
<dbReference type="STRING" id="266940.Krad_2834"/>
<sequence>MQILVDRDSVAMGDDVEGHQRIVEVPDDATVEELLRTVTPDVSVNGGSTWICCWNDVPFAVHASAWGEGRVWDQRYRTLADLPTDIPAGEGADVRTPRLVFRYWLQMDPDWLLAQLHGGHPLDRQALRTRWDAIAEERAVAAMRAHEPFVRTPLLDRATVQVLTALGARIDVHTEDVCRLFVGPQVWTVQRSHPVTWILTPGGVRGELHVRELLPQWLTALIGSTLVGTCALPDPVTGTEVEHRYGRVGVWRATGEEPGRQELAEFGADREADVALFQRTVGRTVKEVAAAYGIGPRPALTLELLVAREAEAVARAETQTRTAGGRQGPSRPLSWWTRTRTRARARARGRR</sequence>
<dbReference type="RefSeq" id="WP_012087454.1">
    <property type="nucleotide sequence ID" value="NC_009664.2"/>
</dbReference>
<dbReference type="Proteomes" id="UP000001116">
    <property type="component" value="Chromosome"/>
</dbReference>
<dbReference type="KEGG" id="kra:Krad_2834"/>
<organism evidence="1 2">
    <name type="scientific">Kineococcus radiotolerans (strain ATCC BAA-149 / DSM 14245 / SRS30216)</name>
    <dbReference type="NCBI Taxonomy" id="266940"/>
    <lineage>
        <taxon>Bacteria</taxon>
        <taxon>Bacillati</taxon>
        <taxon>Actinomycetota</taxon>
        <taxon>Actinomycetes</taxon>
        <taxon>Kineosporiales</taxon>
        <taxon>Kineosporiaceae</taxon>
        <taxon>Kineococcus</taxon>
    </lineage>
</organism>
<proteinExistence type="predicted"/>
<evidence type="ECO:0000313" key="1">
    <source>
        <dbReference type="EMBL" id="ABS04302.1"/>
    </source>
</evidence>
<keyword evidence="2" id="KW-1185">Reference proteome</keyword>